<feature type="domain" description="HNH nuclease" evidence="2">
    <location>
        <begin position="406"/>
        <end position="457"/>
    </location>
</feature>
<dbReference type="Pfam" id="PF01844">
    <property type="entry name" value="HNH"/>
    <property type="match status" value="1"/>
</dbReference>
<sequence>MSNPLAALAAHVDALGGEWVGALPAGGGVRGDLQSEVERMSDAGLVRVTDAVAQVRRDTEALLARVADEVARRSRSEFGSEGLAKQQGFHNPARLVASSTGGSTGDAMRLLSVGAATRERESFSGERMPAKHPSVAAAVGSGSISLDAASAITSMLERVALRADPEAMRGVEATLVSHAASLPLAMLQRAIRQAEAMLDQDGVAPREEELRQQRGITLREGRDGMVHVSGRLDPETAAPVKAALESLVSDALRRRRGGAGAAAADASGLANVSAAFTGGDASGECAGDDSAFANVALANADGAAPAIDDHRTIPQLQADALADLARHCLGCRDTLPPLAKTTAVVRVDLETLREGLGVATIDGIDQPVSAATARRMAADAELIPAVLGGDSVPLDLGRAARLFTKEQRLALGERDGGCASCGQNISYVEAHHIRWWERDAGPTDLNNGVLLCSFCHHRVHDDGWTITVRDGTVWFTPPPHADPTLTPRLGGRARFEVRLDAAA</sequence>
<evidence type="ECO:0000259" key="2">
    <source>
        <dbReference type="SMART" id="SM00507"/>
    </source>
</evidence>
<organism evidence="3 4">
    <name type="scientific">Agromyces rhizosphaerae</name>
    <dbReference type="NCBI Taxonomy" id="88374"/>
    <lineage>
        <taxon>Bacteria</taxon>
        <taxon>Bacillati</taxon>
        <taxon>Actinomycetota</taxon>
        <taxon>Actinomycetes</taxon>
        <taxon>Micrococcales</taxon>
        <taxon>Microbacteriaceae</taxon>
        <taxon>Agromyces</taxon>
    </lineage>
</organism>
<keyword evidence="3" id="KW-0540">Nuclease</keyword>
<dbReference type="Gene3D" id="1.10.30.50">
    <property type="match status" value="1"/>
</dbReference>
<dbReference type="GO" id="GO:0003676">
    <property type="term" value="F:nucleic acid binding"/>
    <property type="evidence" value="ECO:0007669"/>
    <property type="project" value="InterPro"/>
</dbReference>
<proteinExistence type="inferred from homology"/>
<dbReference type="RefSeq" id="WP_281885532.1">
    <property type="nucleotide sequence ID" value="NZ_BSDP01000001.1"/>
</dbReference>
<dbReference type="Proteomes" id="UP001144396">
    <property type="component" value="Unassembled WGS sequence"/>
</dbReference>
<dbReference type="InterPro" id="IPR003615">
    <property type="entry name" value="HNH_nuc"/>
</dbReference>
<evidence type="ECO:0000313" key="4">
    <source>
        <dbReference type="Proteomes" id="UP001144396"/>
    </source>
</evidence>
<evidence type="ECO:0000313" key="3">
    <source>
        <dbReference type="EMBL" id="GLI28290.1"/>
    </source>
</evidence>
<dbReference type="InterPro" id="IPR002711">
    <property type="entry name" value="HNH"/>
</dbReference>
<dbReference type="EMBL" id="BSDP01000001">
    <property type="protein sequence ID" value="GLI28290.1"/>
    <property type="molecule type" value="Genomic_DNA"/>
</dbReference>
<name>A0A9W6FQ94_9MICO</name>
<dbReference type="InterPro" id="IPR003870">
    <property type="entry name" value="DUF222"/>
</dbReference>
<comment type="similarity">
    <text evidence="1">Belongs to the Rv1128c/1148c/1588c/1702c/1945/3466 family.</text>
</comment>
<accession>A0A9W6FQ94</accession>
<dbReference type="SMART" id="SM00507">
    <property type="entry name" value="HNHc"/>
    <property type="match status" value="1"/>
</dbReference>
<dbReference type="AlphaFoldDB" id="A0A9W6FQ94"/>
<keyword evidence="3" id="KW-0378">Hydrolase</keyword>
<reference evidence="3" key="1">
    <citation type="submission" date="2022-12" db="EMBL/GenBank/DDBJ databases">
        <title>Reference genome sequencing for broad-spectrum identification of bacterial and archaeal isolates by mass spectrometry.</title>
        <authorList>
            <person name="Sekiguchi Y."/>
            <person name="Tourlousse D.M."/>
        </authorList>
    </citation>
    <scope>NUCLEOTIDE SEQUENCE</scope>
    <source>
        <strain evidence="3">14</strain>
    </source>
</reference>
<dbReference type="CDD" id="cd00085">
    <property type="entry name" value="HNHc"/>
    <property type="match status" value="1"/>
</dbReference>
<evidence type="ECO:0000256" key="1">
    <source>
        <dbReference type="ARBA" id="ARBA00023450"/>
    </source>
</evidence>
<keyword evidence="4" id="KW-1185">Reference proteome</keyword>
<dbReference type="GO" id="GO:0004519">
    <property type="term" value="F:endonuclease activity"/>
    <property type="evidence" value="ECO:0007669"/>
    <property type="project" value="UniProtKB-KW"/>
</dbReference>
<keyword evidence="3" id="KW-0255">Endonuclease</keyword>
<protein>
    <submittedName>
        <fullName evidence="3">HNH endonuclease</fullName>
    </submittedName>
</protein>
<comment type="caution">
    <text evidence="3">The sequence shown here is derived from an EMBL/GenBank/DDBJ whole genome shotgun (WGS) entry which is preliminary data.</text>
</comment>
<gene>
    <name evidence="3" type="ORF">ARHIZOSPH14_25320</name>
</gene>
<dbReference type="GO" id="GO:0008270">
    <property type="term" value="F:zinc ion binding"/>
    <property type="evidence" value="ECO:0007669"/>
    <property type="project" value="InterPro"/>
</dbReference>
<dbReference type="Pfam" id="PF02720">
    <property type="entry name" value="DUF222"/>
    <property type="match status" value="1"/>
</dbReference>